<dbReference type="SUPFAM" id="SSF52047">
    <property type="entry name" value="RNI-like"/>
    <property type="match status" value="1"/>
</dbReference>
<dbReference type="AlphaFoldDB" id="A0ABD1EDQ1"/>
<evidence type="ECO:0000256" key="3">
    <source>
        <dbReference type="ARBA" id="ARBA00022737"/>
    </source>
</evidence>
<dbReference type="InterPro" id="IPR032675">
    <property type="entry name" value="LRR_dom_sf"/>
</dbReference>
<comment type="caution">
    <text evidence="5">The sequence shown here is derived from an EMBL/GenBank/DDBJ whole genome shotgun (WGS) entry which is preliminary data.</text>
</comment>
<evidence type="ECO:0000256" key="4">
    <source>
        <dbReference type="SAM" id="MobiDB-lite"/>
    </source>
</evidence>
<sequence length="723" mass="80418">MDLDPCVEENDTPFLIDSGTESITESPLDTEHSEDSTLCNIKISNIQAKAKSKLSTSLIDKSFSIDEDELCTPLEPTQVGIFHLTASASPDSVTPEETTSDEDDGIEDIIHIDVDKTCLENMEEKEEVNVIQDSNEPPVSWAHTLNNSDGDNDVSEKESFSLPNTPRNSILRKPSCLNSSPEGNAIRHVSFPNDEINLVSYKEPDDFVWVINDFMPSEEILEIYQESCKKYNTVELDTIKAQIQEIKNNTNHSATLKLASIKITSEVTETLEDLLKVTNFNTLILQECQFTTQTMTEFLNSLQYYNSVRNFEIAMNFENDDTWKCFCQACCHIVGLQSLSFKGMIINEHYMRHLISAVKSNSNISSLKFDSCMLVTLPTFYLVESLMANKTITELYLPSTGLYTKEADILQRFLVNNTHLKVLDISNNNLGDRGLEVLAKGLCNQTVIGVGLSVLVIFNNQITEKSGLTIRNIIVECKNLHTLNIGYNNLTDEVLYQISDGLPQTESLEGLGLQCTLLTCKGILTLAEALTNNTSLKKINLKGNKAIQMEGIEALCNALTKSKISQIEIDDHNRFCNNPEAYSQLVKKLSAICTINKNYADNSSDEEEEVLNVSQKIFRKMSLSCEPKYGVPDPNRTFQIGSPLPSLASSPAPRSRFQLVTVPDNGIAEPLPSIGATKSRFQVTKVLASSEDYLNLGRFANIRSSVSSNSTDSLTMLDSDIEQ</sequence>
<keyword evidence="2" id="KW-0433">Leucine-rich repeat</keyword>
<feature type="compositionally biased region" description="Polar residues" evidence="4">
    <location>
        <begin position="131"/>
        <end position="149"/>
    </location>
</feature>
<organism evidence="5 6">
    <name type="scientific">Hypothenemus hampei</name>
    <name type="common">Coffee berry borer</name>
    <dbReference type="NCBI Taxonomy" id="57062"/>
    <lineage>
        <taxon>Eukaryota</taxon>
        <taxon>Metazoa</taxon>
        <taxon>Ecdysozoa</taxon>
        <taxon>Arthropoda</taxon>
        <taxon>Hexapoda</taxon>
        <taxon>Insecta</taxon>
        <taxon>Pterygota</taxon>
        <taxon>Neoptera</taxon>
        <taxon>Endopterygota</taxon>
        <taxon>Coleoptera</taxon>
        <taxon>Polyphaga</taxon>
        <taxon>Cucujiformia</taxon>
        <taxon>Curculionidae</taxon>
        <taxon>Scolytinae</taxon>
        <taxon>Hypothenemus</taxon>
    </lineage>
</organism>
<evidence type="ECO:0000256" key="1">
    <source>
        <dbReference type="ARBA" id="ARBA00022468"/>
    </source>
</evidence>
<accession>A0ABD1EDQ1</accession>
<dbReference type="EMBL" id="JBDJPC010000008">
    <property type="protein sequence ID" value="KAL1492777.1"/>
    <property type="molecule type" value="Genomic_DNA"/>
</dbReference>
<dbReference type="SMART" id="SM00368">
    <property type="entry name" value="LRR_RI"/>
    <property type="match status" value="4"/>
</dbReference>
<dbReference type="Gene3D" id="3.80.10.10">
    <property type="entry name" value="Ribonuclease Inhibitor"/>
    <property type="match status" value="1"/>
</dbReference>
<reference evidence="5 6" key="1">
    <citation type="submission" date="2024-05" db="EMBL/GenBank/DDBJ databases">
        <title>Genetic variation in Jamaican populations of the coffee berry borer (Hypothenemus hampei).</title>
        <authorList>
            <person name="Errbii M."/>
            <person name="Myrie A."/>
        </authorList>
    </citation>
    <scope>NUCLEOTIDE SEQUENCE [LARGE SCALE GENOMIC DNA]</scope>
    <source>
        <strain evidence="5">JA-Hopewell-2020-01-JO</strain>
        <tissue evidence="5">Whole body</tissue>
    </source>
</reference>
<name>A0ABD1EDQ1_HYPHA</name>
<dbReference type="GO" id="GO:0005096">
    <property type="term" value="F:GTPase activator activity"/>
    <property type="evidence" value="ECO:0007669"/>
    <property type="project" value="UniProtKB-KW"/>
</dbReference>
<keyword evidence="1" id="KW-0343">GTPase activation</keyword>
<protein>
    <recommendedName>
        <fullName evidence="7">Protein phosphatase 1 regulatory subunit 37</fullName>
    </recommendedName>
</protein>
<dbReference type="Proteomes" id="UP001566132">
    <property type="component" value="Unassembled WGS sequence"/>
</dbReference>
<evidence type="ECO:0000256" key="2">
    <source>
        <dbReference type="ARBA" id="ARBA00022614"/>
    </source>
</evidence>
<proteinExistence type="predicted"/>
<evidence type="ECO:0000313" key="5">
    <source>
        <dbReference type="EMBL" id="KAL1492777.1"/>
    </source>
</evidence>
<dbReference type="Pfam" id="PF13516">
    <property type="entry name" value="LRR_6"/>
    <property type="match status" value="3"/>
</dbReference>
<keyword evidence="6" id="KW-1185">Reference proteome</keyword>
<dbReference type="PANTHER" id="PTHR24113">
    <property type="entry name" value="RAN GTPASE-ACTIVATING PROTEIN 1"/>
    <property type="match status" value="1"/>
</dbReference>
<evidence type="ECO:0000313" key="6">
    <source>
        <dbReference type="Proteomes" id="UP001566132"/>
    </source>
</evidence>
<evidence type="ECO:0008006" key="7">
    <source>
        <dbReference type="Google" id="ProtNLM"/>
    </source>
</evidence>
<dbReference type="InterPro" id="IPR027038">
    <property type="entry name" value="RanGap"/>
</dbReference>
<feature type="region of interest" description="Disordered" evidence="4">
    <location>
        <begin position="129"/>
        <end position="167"/>
    </location>
</feature>
<dbReference type="PANTHER" id="PTHR24113:SF12">
    <property type="entry name" value="RAN GTPASE-ACTIVATING PROTEIN 1"/>
    <property type="match status" value="1"/>
</dbReference>
<gene>
    <name evidence="5" type="ORF">ABEB36_010975</name>
</gene>
<keyword evidence="3" id="KW-0677">Repeat</keyword>
<dbReference type="InterPro" id="IPR001611">
    <property type="entry name" value="Leu-rich_rpt"/>
</dbReference>